<evidence type="ECO:0000313" key="6">
    <source>
        <dbReference type="Proteomes" id="UP000436088"/>
    </source>
</evidence>
<keyword evidence="6" id="KW-1185">Reference proteome</keyword>
<gene>
    <name evidence="5" type="ORF">F3Y22_tig00110890pilonHSYRG01473</name>
</gene>
<organism evidence="5 6">
    <name type="scientific">Hibiscus syriacus</name>
    <name type="common">Rose of Sharon</name>
    <dbReference type="NCBI Taxonomy" id="106335"/>
    <lineage>
        <taxon>Eukaryota</taxon>
        <taxon>Viridiplantae</taxon>
        <taxon>Streptophyta</taxon>
        <taxon>Embryophyta</taxon>
        <taxon>Tracheophyta</taxon>
        <taxon>Spermatophyta</taxon>
        <taxon>Magnoliopsida</taxon>
        <taxon>eudicotyledons</taxon>
        <taxon>Gunneridae</taxon>
        <taxon>Pentapetalae</taxon>
        <taxon>rosids</taxon>
        <taxon>malvids</taxon>
        <taxon>Malvales</taxon>
        <taxon>Malvaceae</taxon>
        <taxon>Malvoideae</taxon>
        <taxon>Hibiscus</taxon>
    </lineage>
</organism>
<dbReference type="Pfam" id="PF00571">
    <property type="entry name" value="CBS"/>
    <property type="match status" value="1"/>
</dbReference>
<protein>
    <submittedName>
        <fullName evidence="5">CBS domain-containing protein CBSX3</fullName>
    </submittedName>
</protein>
<reference evidence="5" key="1">
    <citation type="submission" date="2019-09" db="EMBL/GenBank/DDBJ databases">
        <title>Draft genome information of white flower Hibiscus syriacus.</title>
        <authorList>
            <person name="Kim Y.-M."/>
        </authorList>
    </citation>
    <scope>NUCLEOTIDE SEQUENCE [LARGE SCALE GENOMIC DNA]</scope>
    <source>
        <strain evidence="5">YM2019G1</strain>
    </source>
</reference>
<accession>A0A6A2ZIF6</accession>
<keyword evidence="1 2" id="KW-0129">CBS domain</keyword>
<evidence type="ECO:0000313" key="5">
    <source>
        <dbReference type="EMBL" id="KAE8691453.1"/>
    </source>
</evidence>
<dbReference type="Proteomes" id="UP000436088">
    <property type="component" value="Unassembled WGS sequence"/>
</dbReference>
<name>A0A6A2ZIF6_HIBSY</name>
<proteinExistence type="predicted"/>
<evidence type="ECO:0000256" key="2">
    <source>
        <dbReference type="PROSITE-ProRule" id="PRU00703"/>
    </source>
</evidence>
<feature type="domain" description="CBS" evidence="4">
    <location>
        <begin position="38"/>
        <end position="97"/>
    </location>
</feature>
<sequence>MQWSALSMKSQVAQEDSPQETPHQRLHQDLLKAKGKAADGSRLWCTTDDTIYDAVKSMNQHNVGSLVVVKPGELKSITGIITERVYLRKIIIHGRSSKSTKVGDIMTEEVRREHDHQQQRAWAPTWDAPTIKADKDCCCMRGKERKIVSVLLGC</sequence>
<dbReference type="PANTHER" id="PTHR43080:SF2">
    <property type="entry name" value="CBS DOMAIN-CONTAINING PROTEIN"/>
    <property type="match status" value="1"/>
</dbReference>
<evidence type="ECO:0000259" key="4">
    <source>
        <dbReference type="PROSITE" id="PS51371"/>
    </source>
</evidence>
<feature type="region of interest" description="Disordered" evidence="3">
    <location>
        <begin position="1"/>
        <end position="24"/>
    </location>
</feature>
<dbReference type="InterPro" id="IPR000644">
    <property type="entry name" value="CBS_dom"/>
</dbReference>
<dbReference type="InterPro" id="IPR046342">
    <property type="entry name" value="CBS_dom_sf"/>
</dbReference>
<dbReference type="PROSITE" id="PS51371">
    <property type="entry name" value="CBS"/>
    <property type="match status" value="1"/>
</dbReference>
<dbReference type="InterPro" id="IPR051257">
    <property type="entry name" value="Diverse_CBS-Domain"/>
</dbReference>
<evidence type="ECO:0000256" key="1">
    <source>
        <dbReference type="ARBA" id="ARBA00023122"/>
    </source>
</evidence>
<comment type="caution">
    <text evidence="5">The sequence shown here is derived from an EMBL/GenBank/DDBJ whole genome shotgun (WGS) entry which is preliminary data.</text>
</comment>
<evidence type="ECO:0000256" key="3">
    <source>
        <dbReference type="SAM" id="MobiDB-lite"/>
    </source>
</evidence>
<dbReference type="AlphaFoldDB" id="A0A6A2ZIF6"/>
<feature type="compositionally biased region" description="Polar residues" evidence="3">
    <location>
        <begin position="1"/>
        <end position="21"/>
    </location>
</feature>
<dbReference type="SUPFAM" id="SSF54631">
    <property type="entry name" value="CBS-domain pair"/>
    <property type="match status" value="1"/>
</dbReference>
<dbReference type="PANTHER" id="PTHR43080">
    <property type="entry name" value="CBS DOMAIN-CONTAINING PROTEIN CBSX3, MITOCHONDRIAL"/>
    <property type="match status" value="1"/>
</dbReference>
<dbReference type="Gene3D" id="3.10.580.10">
    <property type="entry name" value="CBS-domain"/>
    <property type="match status" value="1"/>
</dbReference>
<dbReference type="EMBL" id="VEPZ02001149">
    <property type="protein sequence ID" value="KAE8691453.1"/>
    <property type="molecule type" value="Genomic_DNA"/>
</dbReference>